<feature type="compositionally biased region" description="Basic and acidic residues" evidence="5">
    <location>
        <begin position="1611"/>
        <end position="1626"/>
    </location>
</feature>
<dbReference type="NCBIfam" id="TIGR03696">
    <property type="entry name" value="Rhs_assc_core"/>
    <property type="match status" value="1"/>
</dbReference>
<evidence type="ECO:0000256" key="4">
    <source>
        <dbReference type="ARBA" id="ARBA00023026"/>
    </source>
</evidence>
<dbReference type="PANTHER" id="PTHR32305:SF15">
    <property type="entry name" value="PROTEIN RHSA-RELATED"/>
    <property type="match status" value="1"/>
</dbReference>
<feature type="compositionally biased region" description="Polar residues" evidence="5">
    <location>
        <begin position="1597"/>
        <end position="1606"/>
    </location>
</feature>
<dbReference type="InterPro" id="IPR022045">
    <property type="entry name" value="TcdB_toxin_mid/N"/>
</dbReference>
<dbReference type="NCBIfam" id="TIGR01643">
    <property type="entry name" value="YD_repeat_2x"/>
    <property type="match status" value="2"/>
</dbReference>
<evidence type="ECO:0000256" key="2">
    <source>
        <dbReference type="ARBA" id="ARBA00022525"/>
    </source>
</evidence>
<dbReference type="SUPFAM" id="SSF69318">
    <property type="entry name" value="Integrin alpha N-terminal domain"/>
    <property type="match status" value="1"/>
</dbReference>
<dbReference type="Pfam" id="PF20041">
    <property type="entry name" value="DUF6443"/>
    <property type="match status" value="1"/>
</dbReference>
<protein>
    <submittedName>
        <fullName evidence="9">RHS repeat-associated core domain-containing protein</fullName>
    </submittedName>
</protein>
<dbReference type="RefSeq" id="WP_111376071.1">
    <property type="nucleotide sequence ID" value="NZ_CP043612.1"/>
</dbReference>
<dbReference type="InterPro" id="IPR028994">
    <property type="entry name" value="Integrin_alpha_N"/>
</dbReference>
<dbReference type="InterPro" id="IPR006530">
    <property type="entry name" value="YD"/>
</dbReference>
<feature type="region of interest" description="Disordered" evidence="5">
    <location>
        <begin position="3237"/>
        <end position="3274"/>
    </location>
</feature>
<dbReference type="InterPro" id="IPR050708">
    <property type="entry name" value="T6SS_VgrG/RHS"/>
</dbReference>
<evidence type="ECO:0000259" key="8">
    <source>
        <dbReference type="Pfam" id="PF25023"/>
    </source>
</evidence>
<feature type="region of interest" description="Disordered" evidence="5">
    <location>
        <begin position="1577"/>
        <end position="1641"/>
    </location>
</feature>
<feature type="compositionally biased region" description="Polar residues" evidence="5">
    <location>
        <begin position="1577"/>
        <end position="1586"/>
    </location>
</feature>
<reference evidence="9 10" key="1">
    <citation type="submission" date="2017-05" db="EMBL/GenBank/DDBJ databases">
        <authorList>
            <person name="Varghese N."/>
            <person name="Submissions S."/>
        </authorList>
    </citation>
    <scope>NUCLEOTIDE SEQUENCE [LARGE SCALE GENOMIC DNA]</scope>
    <source>
        <strain evidence="9 10">DSM 29982</strain>
    </source>
</reference>
<evidence type="ECO:0000256" key="3">
    <source>
        <dbReference type="ARBA" id="ARBA00022737"/>
    </source>
</evidence>
<evidence type="ECO:0000313" key="9">
    <source>
        <dbReference type="EMBL" id="SMO94424.1"/>
    </source>
</evidence>
<evidence type="ECO:0000313" key="10">
    <source>
        <dbReference type="Proteomes" id="UP000319267"/>
    </source>
</evidence>
<feature type="domain" description="DUF6443" evidence="7">
    <location>
        <begin position="2213"/>
        <end position="2299"/>
    </location>
</feature>
<name>A0A521FEK3_9FLAO</name>
<dbReference type="Pfam" id="PF12256">
    <property type="entry name" value="TcdB_toxin_midN"/>
    <property type="match status" value="1"/>
</dbReference>
<feature type="compositionally biased region" description="Basic and acidic residues" evidence="5">
    <location>
        <begin position="3264"/>
        <end position="3274"/>
    </location>
</feature>
<keyword evidence="10" id="KW-1185">Reference proteome</keyword>
<feature type="domain" description="Insecticide toxin TcdB middle/N-terminal" evidence="6">
    <location>
        <begin position="1801"/>
        <end position="1924"/>
    </location>
</feature>
<keyword evidence="3" id="KW-0677">Repeat</keyword>
<dbReference type="InterPro" id="IPR045619">
    <property type="entry name" value="DUF6443"/>
</dbReference>
<dbReference type="Pfam" id="PF03534">
    <property type="entry name" value="SpvB"/>
    <property type="match status" value="1"/>
</dbReference>
<dbReference type="EMBL" id="FXTQ01000010">
    <property type="protein sequence ID" value="SMO94424.1"/>
    <property type="molecule type" value="Genomic_DNA"/>
</dbReference>
<proteinExistence type="predicted"/>
<feature type="domain" description="Teneurin-like YD-shell" evidence="8">
    <location>
        <begin position="2373"/>
        <end position="2763"/>
    </location>
</feature>
<dbReference type="GO" id="GO:0005576">
    <property type="term" value="C:extracellular region"/>
    <property type="evidence" value="ECO:0007669"/>
    <property type="project" value="UniProtKB-SubCell"/>
</dbReference>
<dbReference type="InterPro" id="IPR022385">
    <property type="entry name" value="Rhs_assc_core"/>
</dbReference>
<dbReference type="InterPro" id="IPR003284">
    <property type="entry name" value="Sal_SpvB"/>
</dbReference>
<dbReference type="PANTHER" id="PTHR32305">
    <property type="match status" value="1"/>
</dbReference>
<dbReference type="Pfam" id="PF25023">
    <property type="entry name" value="TEN_YD-shell"/>
    <property type="match status" value="1"/>
</dbReference>
<evidence type="ECO:0000256" key="1">
    <source>
        <dbReference type="ARBA" id="ARBA00004613"/>
    </source>
</evidence>
<comment type="subcellular location">
    <subcellularLocation>
        <location evidence="1">Secreted</location>
    </subcellularLocation>
</comment>
<evidence type="ECO:0000259" key="6">
    <source>
        <dbReference type="Pfam" id="PF12256"/>
    </source>
</evidence>
<dbReference type="OrthoDB" id="9765204at2"/>
<keyword evidence="4" id="KW-0843">Virulence</keyword>
<evidence type="ECO:0000256" key="5">
    <source>
        <dbReference type="SAM" id="MobiDB-lite"/>
    </source>
</evidence>
<dbReference type="Proteomes" id="UP000319267">
    <property type="component" value="Unassembled WGS sequence"/>
</dbReference>
<keyword evidence="2" id="KW-0964">Secreted</keyword>
<accession>A0A521FEK3</accession>
<dbReference type="Gene3D" id="2.60.220.30">
    <property type="match status" value="1"/>
</dbReference>
<dbReference type="GO" id="GO:0005737">
    <property type="term" value="C:cytoplasm"/>
    <property type="evidence" value="ECO:0007669"/>
    <property type="project" value="InterPro"/>
</dbReference>
<gene>
    <name evidence="9" type="ORF">SAMN06265220_11033</name>
</gene>
<dbReference type="Gene3D" id="2.180.10.10">
    <property type="entry name" value="RHS repeat-associated core"/>
    <property type="match status" value="2"/>
</dbReference>
<dbReference type="InterPro" id="IPR056823">
    <property type="entry name" value="TEN-like_YD-shell"/>
</dbReference>
<evidence type="ECO:0000259" key="7">
    <source>
        <dbReference type="Pfam" id="PF20041"/>
    </source>
</evidence>
<organism evidence="9 10">
    <name type="scientific">Flavobacterium nitrogenifigens</name>
    <dbReference type="NCBI Taxonomy" id="1617283"/>
    <lineage>
        <taxon>Bacteria</taxon>
        <taxon>Pseudomonadati</taxon>
        <taxon>Bacteroidota</taxon>
        <taxon>Flavobacteriia</taxon>
        <taxon>Flavobacteriales</taxon>
        <taxon>Flavobacteriaceae</taxon>
        <taxon>Flavobacterium</taxon>
    </lineage>
</organism>
<sequence length="3274" mass="361659">MKNRIIVLVFLIGAFLFAANISEYRIASLFSENTVEEEEILVSDSTAVQKNENKTTKLFAADIKEGIIGVDNPEDIDDAYDNVFHLKVDELPAQNENAYLEYELFGYDQAASISRSLNNQPSIGGQFLSYNKAWTSQSELLSEKSLRKGDNVLLFTAPEGTANGYKIKNVRIVYKNGNKNSNFTLLKAADKLYIKGTNFPSQLKKMTIAGITVDVTQPEFELVLDAEKIGESVSVLKETASGVILNEEIKVKQFSNVESFRPIESAKEGVSKIINFETANALEYKDFLAVFPAGALKNNVKVSVSGLRKIDIAPLNSAMVNVTAENAGFRLLPHGTIFEKAVTLSLPYDKETIPEGYTEKDINIFYFDENKRLWQKVTKDSLDIKQGIIKAKTTHFTDFIAGIIKMPESPETSGYTPTSIKDLKAASPLVGIQSIAPPSANGRGTMSTGFSIVIPNGRGGMQPSFNLQYDSDGGHSWAGMGWDISAPAVSIETRWGAPRYDAVNETESYAVAGEALIPNSHRAEWIARTADKQFYPRREGAFQQIIRKGSSPKNYYWVVKDKSGVASYYGGTPSGLSANGVLQDANGNIGHWALCLQVDLKGNTVEYEYDKRDGELYLKKVYYTGSGSQKGNYSVTFVKNSDLGEANRTDVQVSARLGFKQLNNQLLRKIEVRYKNDMIRSYELKFKEGAFKKTLLESISEYDSESKLFYTNTLDYFDDIRDASGKYTPFGPEQVWNVPKDNLKNSSIPVFSDALFSGKHSLVSSSEGATNGVSYRLGIGLATNAGSLKGFTVGGHGGNSWGSSDTAVSLEDLDGDGLPDKVFKNKNGVYYRKNLAGSRQLGFGELQEINISDVGFSKSTSFNWGVDLNLKYGNIGYDQQRSTNKTKAYFMDFNGDGLVDFVKNGQVYYNRLENGVPTFRSSSTGTPSPVFGGGDITIPGFTTISAEEIEKQNPLHDVVRMWEAPVKGIVSVSHQYQLIEDTTPDGIKARAAYVNNAGNDKADGVHLYFQKGNQLLWNEAIGPKDYAIKTKQNTGIAVEKGERLYFRVSSVKDGNFDAVNWNPVVTYSQVKHFDRGLSGNVTESDFIIPATLKDVNGYSLASYNANADFFSSSVAGKTVAAAGNVVLKGILNKPVTSDHIKLVITKTYLEQTNPAVVVFEKTFLANEVASFNLASVNLPAFEAETQISLALQTETNINWQTISFAPTVTVPAYAGGVAEEVPMDVSHTLYNKREGNYNIPGITSTVSGKVKLSILPQDLVLATPFQYPGNINNYNGDVIISAKQNNVLLARNRYRITAGTMVLVNNTFDDAVNYPDAVLGTPIQLEMTVSNAQSVTIIKNYPKTNALNVQVQITDFKDVADLTDDIVLNTTTDDFAIYSLLNADERTFGLYHRQWGGFVINGNLASNTIDQTLLKQSDAYNTEPDLNNTDPDNYDGKGYEIADSYFVSLNPSYSKYKWEGLEEGIYIKGQTIGTSRLGEDDIADYTDFTLPNLQGGSTSALDMISESKSKSISGGVSAGGSASFGYSKSIDGDSYMTQTMSDFNGDRFPDYIRGGNIQLTAPVGKVSDQIVNIGDNFSHSRTSSEGPNFGGSYSHGAPSNSMSVTVAKSKVKGDSAKETASKEAEKGGNSISVSASQGKGEDRSVLIHSDINGDGLPDKITESGDVFLNTGYGFLPAEKWNLASINKGNSTDWSAGLGFSIKQGSISGGANYARSQSDSDESFMDINGDGLADKIRYVGSTMLVSLNLGNSFDTPVVYPRFPEMSQNKGVSYGLNANVSIDIIAWLLRITPTIGGSKGWSTNRSEGTFMDIDGDGNLDYVVSKDDGHLTAQLSNIKRTNKLKSVKNGAGNSYTVDYELLKPSYENPSAKWVLQTVDVFDGHTGDGIDHSIAKFRYEDGYQDRREREFYGFGKVTQEQIDAADNSVFMTTVQEFYNQDYFRKKLLKYSYTLDKNGKMRQESENEYSFIDVATQVSVPISELNLPSCDAKRIFVGLIHANQKVYEGGSDYLETNTFNTYDANGNIIQYEDLGNGAAADKVTAKISYYESTTPYYGGIPKQLEVFTTDGLRRKRATTINTTTAEVTQIKNYASADKIAITDIAYDAYGNLQKITGPSNHKDQRMTLEYVYDAENHQYMTEIKDAFGYQNKMEYNYRFGVPVKTTDRNDQSTDYTLDAKGRIATIRAPYEIASGKSYTIAYEYFPDAKVPYAKTRNYDPELDKDIETYTYTDGLGRALQVKKTASLFTGAGSADQEAHIISGKVIYDGLGRAITSYYPTTSTTLDNNFSTAVSTVAPTKTDYDEVNRPIKVTLPDGSSNTTVFALESYNGLPVLKTTQTDALNKTNTTYTDATGQNVASMQNDLTTKFDTNALGEMIKVTDAMDHITKSTYDWLGRRIEFTHPDAGTTKMEYDLAGNLTTRITQDIKNTVPNGGAIQYVYNYNRLESIKYPKNPQNNVQYNYGKADGTPSRRGRLWFVQDASGGQEFFYGKLGEVEKEIRTLRITPTDIQTYISQYEYDTWNRIQKMIYPDGEVVEYTYNRAGNLQSMQGKKESHTYDYIKQLSYDEFEQRKYLKYGNDTETNYTYDPVMRRLQQLQVKSGSRQVMNNAYGYDLVGNVLSIKNTAPIVNNALGGTSAHEYQYDDFYRLKSAKAAYQGEFTKASYELNMSYNKMHNITKKDLVHIVNNEQKGYVLDYNYDNELHPNAPNKIAEAGKVQPREYVYDGNGNPTSYTEEKNFRKMTWDEENRLMGINDNGRIHQYTYDAGGERVIKSSGDSQNVAINGETAATIVHTDDYTGYVSPYFVISKGKFTKHYFEGAGRIVSKLGNGAFAQPLKLTAGGVNYGKLTAEQQKALDTYVRSLGLPPGPPTQQGIYATPEFTGDPYPSEVLKPVEENQEPPEGWPRNPVFNAPGDVPGPPVQFGPPIEPEIVKSGEGFTGTGMPENDIFYFHPDHLGSTSYITTKNGSISQHVEYIAFGEVLFEEHSSTFSSPYLFNGKELDRETNLSYYGARYYDAKTSLWLSGDPLAEKYPNVGAYVYCLNNPIVFVDPDGKDPITGIIDAVSSFALDVGMDYFGGMLIEGKSSQEAYNDIGWASATWGAVGSYAISSVTPTGTATAIKIQKFAKSRAGKMIIGTVTKMTTKIIDNYSKGKYDTDGHFDMDKLMEGEDGLMNIFLESSIETLVEQGFGNKAEEMLGSLKIENKALIRKVNKMLNKVENGESPTRIKNYFKKVKEQGNKALKGTNNLLRQKTKDAVQKGAISKKANQYRKDKQKENDK</sequence>